<organism evidence="2 3">
    <name type="scientific">Paraphoma chrysanthemicola</name>
    <dbReference type="NCBI Taxonomy" id="798071"/>
    <lineage>
        <taxon>Eukaryota</taxon>
        <taxon>Fungi</taxon>
        <taxon>Dikarya</taxon>
        <taxon>Ascomycota</taxon>
        <taxon>Pezizomycotina</taxon>
        <taxon>Dothideomycetes</taxon>
        <taxon>Pleosporomycetidae</taxon>
        <taxon>Pleosporales</taxon>
        <taxon>Pleosporineae</taxon>
        <taxon>Phaeosphaeriaceae</taxon>
        <taxon>Paraphoma</taxon>
    </lineage>
</organism>
<accession>A0A8K0QXP9</accession>
<evidence type="ECO:0000256" key="1">
    <source>
        <dbReference type="SAM" id="MobiDB-lite"/>
    </source>
</evidence>
<keyword evidence="3" id="KW-1185">Reference proteome</keyword>
<evidence type="ECO:0000313" key="2">
    <source>
        <dbReference type="EMBL" id="KAH7078491.1"/>
    </source>
</evidence>
<feature type="compositionally biased region" description="Basic and acidic residues" evidence="1">
    <location>
        <begin position="412"/>
        <end position="440"/>
    </location>
</feature>
<dbReference type="AlphaFoldDB" id="A0A8K0QXP9"/>
<feature type="compositionally biased region" description="Polar residues" evidence="1">
    <location>
        <begin position="474"/>
        <end position="485"/>
    </location>
</feature>
<gene>
    <name evidence="2" type="ORF">FB567DRAFT_582721</name>
</gene>
<evidence type="ECO:0000313" key="3">
    <source>
        <dbReference type="Proteomes" id="UP000813461"/>
    </source>
</evidence>
<feature type="compositionally biased region" description="Polar residues" evidence="1">
    <location>
        <begin position="565"/>
        <end position="575"/>
    </location>
</feature>
<feature type="compositionally biased region" description="Acidic residues" evidence="1">
    <location>
        <begin position="585"/>
        <end position="595"/>
    </location>
</feature>
<feature type="region of interest" description="Disordered" evidence="1">
    <location>
        <begin position="1"/>
        <end position="46"/>
    </location>
</feature>
<feature type="compositionally biased region" description="Polar residues" evidence="1">
    <location>
        <begin position="213"/>
        <end position="226"/>
    </location>
</feature>
<feature type="compositionally biased region" description="Basic and acidic residues" evidence="1">
    <location>
        <begin position="293"/>
        <end position="315"/>
    </location>
</feature>
<feature type="compositionally biased region" description="Polar residues" evidence="1">
    <location>
        <begin position="355"/>
        <end position="373"/>
    </location>
</feature>
<sequence length="748" mass="81463">MSDQTSSTRGAARSTTQKPSVDEISSGPLSLPRTRPSAPGRLATGELEADSELRYVDISRLETMAKVSKTHAKDFATMSNGVAMLQELVDKMPNGTAKLNLNKELKRLQPLTAKHSNYKYREATRTQAFLDSLTARGGRAGRPQLGTLLRTLNDQDRGTPLEMSLSALCKVELGHATKADDQPKPQSEGAPVTTAKPPKLNDGSKLSKPMETNKPTLPSQPSKLSTSSEPSKPRRPSKPAGLLGMLSTTSTTQPRIRMKTQAQMDASAAKAKELSIDGLFKDPHTAGPVASKAGKDILKSGKEDVARDQDADKNIQDVTPVQKVDTKQEIETSVNKDMPEQPITEVEMKDGDETVQVQEPQRDGSVNPSIYSSNQNAEQEAPPPANASNTGKDTVDEANKARYQASTNDPAPTKETKEATEVIHTIHAEDDLTKHGHDEMSASAKLSSSPTANSRFKEAQPAKQPRKPMRDSAIDSSPEAQNHESNTSKRKSQETVSRDGTSSDTTSTEPKRIGRKNFRRAGQPGVAIRRKISRAQRDAVSEDEEDSDESEDEPVAKEPAKKTPGNKTSKATPQSAKKKPKSDEFVVDNDEDAEDQQSAQGKGEPTSATKPHQPKKSKENEENDNLNSQGIDLTNIVYGSRRKHTGGGSTPRKHILQSAPDSGSKRKRSDIDDETSQQKRRALEWRYIARPKTRLPAPMVDTMEIDSGTTLLLAAPAEPLTWPTLAVPRISPADATYLGDDELWMHQV</sequence>
<feature type="compositionally biased region" description="Low complexity" evidence="1">
    <location>
        <begin position="1"/>
        <end position="16"/>
    </location>
</feature>
<dbReference type="Proteomes" id="UP000813461">
    <property type="component" value="Unassembled WGS sequence"/>
</dbReference>
<feature type="compositionally biased region" description="Basic and acidic residues" evidence="1">
    <location>
        <begin position="270"/>
        <end position="284"/>
    </location>
</feature>
<comment type="caution">
    <text evidence="2">The sequence shown here is derived from an EMBL/GenBank/DDBJ whole genome shotgun (WGS) entry which is preliminary data.</text>
</comment>
<dbReference type="OrthoDB" id="10428377at2759"/>
<dbReference type="EMBL" id="JAGMVJ010000017">
    <property type="protein sequence ID" value="KAH7078491.1"/>
    <property type="molecule type" value="Genomic_DNA"/>
</dbReference>
<reference evidence="2" key="1">
    <citation type="journal article" date="2021" name="Nat. Commun.">
        <title>Genetic determinants of endophytism in the Arabidopsis root mycobiome.</title>
        <authorList>
            <person name="Mesny F."/>
            <person name="Miyauchi S."/>
            <person name="Thiergart T."/>
            <person name="Pickel B."/>
            <person name="Atanasova L."/>
            <person name="Karlsson M."/>
            <person name="Huettel B."/>
            <person name="Barry K.W."/>
            <person name="Haridas S."/>
            <person name="Chen C."/>
            <person name="Bauer D."/>
            <person name="Andreopoulos W."/>
            <person name="Pangilinan J."/>
            <person name="LaButti K."/>
            <person name="Riley R."/>
            <person name="Lipzen A."/>
            <person name="Clum A."/>
            <person name="Drula E."/>
            <person name="Henrissat B."/>
            <person name="Kohler A."/>
            <person name="Grigoriev I.V."/>
            <person name="Martin F.M."/>
            <person name="Hacquard S."/>
        </authorList>
    </citation>
    <scope>NUCLEOTIDE SEQUENCE</scope>
    <source>
        <strain evidence="2">MPI-SDFR-AT-0120</strain>
    </source>
</reference>
<feature type="compositionally biased region" description="Low complexity" evidence="1">
    <location>
        <begin position="498"/>
        <end position="508"/>
    </location>
</feature>
<feature type="compositionally biased region" description="Basic residues" evidence="1">
    <location>
        <begin position="640"/>
        <end position="655"/>
    </location>
</feature>
<feature type="region of interest" description="Disordered" evidence="1">
    <location>
        <begin position="176"/>
        <end position="679"/>
    </location>
</feature>
<feature type="compositionally biased region" description="Acidic residues" evidence="1">
    <location>
        <begin position="541"/>
        <end position="553"/>
    </location>
</feature>
<name>A0A8K0QXP9_9PLEO</name>
<feature type="compositionally biased region" description="Polar residues" evidence="1">
    <location>
        <begin position="596"/>
        <end position="610"/>
    </location>
</feature>
<proteinExistence type="predicted"/>
<protein>
    <submittedName>
        <fullName evidence="2">Uncharacterized protein</fullName>
    </submittedName>
</protein>
<feature type="compositionally biased region" description="Polar residues" evidence="1">
    <location>
        <begin position="444"/>
        <end position="454"/>
    </location>
</feature>